<dbReference type="InParanoid" id="A2EMH7"/>
<gene>
    <name evidence="1" type="ORF">TVAG_067930</name>
</gene>
<reference evidence="1" key="1">
    <citation type="submission" date="2006-10" db="EMBL/GenBank/DDBJ databases">
        <authorList>
            <person name="Amadeo P."/>
            <person name="Zhao Q."/>
            <person name="Wortman J."/>
            <person name="Fraser-Liggett C."/>
            <person name="Carlton J."/>
        </authorList>
    </citation>
    <scope>NUCLEOTIDE SEQUENCE</scope>
    <source>
        <strain evidence="1">G3</strain>
    </source>
</reference>
<name>A2EMH7_TRIV3</name>
<sequence>MSATENQEHSYHRTRIAGREEPKEITCIEDLPKKYPSWIKVNNFKTIFPPLTTLNVTINPIIIKYFKRQTFFTRSKSEFRGYKFFAFQELLRFNRFYELNDDDITLLGKLGMKLFLEDYSLGEYREIHYHRANKISFIIDGIILDYAKLHNASIDVINSIQELANGIKYSDDFEFSDRWLPKNNYLYSPFINYKTGKYTRIPNRSLEELGLEELHVVNCRWSKDK</sequence>
<organism evidence="1 2">
    <name type="scientific">Trichomonas vaginalis (strain ATCC PRA-98 / G3)</name>
    <dbReference type="NCBI Taxonomy" id="412133"/>
    <lineage>
        <taxon>Eukaryota</taxon>
        <taxon>Metamonada</taxon>
        <taxon>Parabasalia</taxon>
        <taxon>Trichomonadida</taxon>
        <taxon>Trichomonadidae</taxon>
        <taxon>Trichomonas</taxon>
    </lineage>
</organism>
<dbReference type="Proteomes" id="UP000001542">
    <property type="component" value="Unassembled WGS sequence"/>
</dbReference>
<dbReference type="RefSeq" id="XP_001318356.1">
    <property type="nucleotide sequence ID" value="XM_001318321.1"/>
</dbReference>
<dbReference type="EMBL" id="DS113431">
    <property type="protein sequence ID" value="EAY06133.1"/>
    <property type="molecule type" value="Genomic_DNA"/>
</dbReference>
<evidence type="ECO:0000313" key="2">
    <source>
        <dbReference type="Proteomes" id="UP000001542"/>
    </source>
</evidence>
<accession>A2EMH7</accession>
<proteinExistence type="predicted"/>
<protein>
    <submittedName>
        <fullName evidence="1">Uncharacterized protein</fullName>
    </submittedName>
</protein>
<dbReference type="VEuPathDB" id="TrichDB:TVAG_067930"/>
<dbReference type="VEuPathDB" id="TrichDB:TVAGG3_0499260"/>
<reference evidence="1" key="2">
    <citation type="journal article" date="2007" name="Science">
        <title>Draft genome sequence of the sexually transmitted pathogen Trichomonas vaginalis.</title>
        <authorList>
            <person name="Carlton J.M."/>
            <person name="Hirt R.P."/>
            <person name="Silva J.C."/>
            <person name="Delcher A.L."/>
            <person name="Schatz M."/>
            <person name="Zhao Q."/>
            <person name="Wortman J.R."/>
            <person name="Bidwell S.L."/>
            <person name="Alsmark U.C.M."/>
            <person name="Besteiro S."/>
            <person name="Sicheritz-Ponten T."/>
            <person name="Noel C.J."/>
            <person name="Dacks J.B."/>
            <person name="Foster P.G."/>
            <person name="Simillion C."/>
            <person name="Van de Peer Y."/>
            <person name="Miranda-Saavedra D."/>
            <person name="Barton G.J."/>
            <person name="Westrop G.D."/>
            <person name="Mueller S."/>
            <person name="Dessi D."/>
            <person name="Fiori P.L."/>
            <person name="Ren Q."/>
            <person name="Paulsen I."/>
            <person name="Zhang H."/>
            <person name="Bastida-Corcuera F.D."/>
            <person name="Simoes-Barbosa A."/>
            <person name="Brown M.T."/>
            <person name="Hayes R.D."/>
            <person name="Mukherjee M."/>
            <person name="Okumura C.Y."/>
            <person name="Schneider R."/>
            <person name="Smith A.J."/>
            <person name="Vanacova S."/>
            <person name="Villalvazo M."/>
            <person name="Haas B.J."/>
            <person name="Pertea M."/>
            <person name="Feldblyum T.V."/>
            <person name="Utterback T.R."/>
            <person name="Shu C.L."/>
            <person name="Osoegawa K."/>
            <person name="de Jong P.J."/>
            <person name="Hrdy I."/>
            <person name="Horvathova L."/>
            <person name="Zubacova Z."/>
            <person name="Dolezal P."/>
            <person name="Malik S.B."/>
            <person name="Logsdon J.M. Jr."/>
            <person name="Henze K."/>
            <person name="Gupta A."/>
            <person name="Wang C.C."/>
            <person name="Dunne R.L."/>
            <person name="Upcroft J.A."/>
            <person name="Upcroft P."/>
            <person name="White O."/>
            <person name="Salzberg S.L."/>
            <person name="Tang P."/>
            <person name="Chiu C.-H."/>
            <person name="Lee Y.-S."/>
            <person name="Embley T.M."/>
            <person name="Coombs G.H."/>
            <person name="Mottram J.C."/>
            <person name="Tachezy J."/>
            <person name="Fraser-Liggett C.M."/>
            <person name="Johnson P.J."/>
        </authorList>
    </citation>
    <scope>NUCLEOTIDE SEQUENCE [LARGE SCALE GENOMIC DNA]</scope>
    <source>
        <strain evidence="1">G3</strain>
    </source>
</reference>
<dbReference type="AlphaFoldDB" id="A2EMH7"/>
<evidence type="ECO:0000313" key="1">
    <source>
        <dbReference type="EMBL" id="EAY06133.1"/>
    </source>
</evidence>
<dbReference type="KEGG" id="tva:4764008"/>
<keyword evidence="2" id="KW-1185">Reference proteome</keyword>